<sequence>MRRHLFPAGLSFHTKEDVKMAEIDEIPFEELFRSQDVIESLFSAFRVFIERKGTLPIWTRFHVVKNRSSASARLLRIVIHFALEALDVHPNERGVWWNMGSRWVVLKRTNPTPRRQGGILITDVVIFVIFLGRRAGLRGTVAVPKDFCKPHTVWGRPGDEPELCRALDDRPALVISTECPE</sequence>
<reference evidence="1 2" key="1">
    <citation type="submission" date="2023-08" db="EMBL/GenBank/DDBJ databases">
        <authorList>
            <person name="Palmer J.M."/>
        </authorList>
    </citation>
    <scope>NUCLEOTIDE SEQUENCE [LARGE SCALE GENOMIC DNA]</scope>
    <source>
        <strain evidence="1 2">TWF481</strain>
    </source>
</reference>
<evidence type="ECO:0000313" key="2">
    <source>
        <dbReference type="Proteomes" id="UP001370758"/>
    </source>
</evidence>
<keyword evidence="2" id="KW-1185">Reference proteome</keyword>
<comment type="caution">
    <text evidence="1">The sequence shown here is derived from an EMBL/GenBank/DDBJ whole genome shotgun (WGS) entry which is preliminary data.</text>
</comment>
<dbReference type="EMBL" id="JAVHJL010000001">
    <property type="protein sequence ID" value="KAK6512499.1"/>
    <property type="molecule type" value="Genomic_DNA"/>
</dbReference>
<organism evidence="1 2">
    <name type="scientific">Arthrobotrys musiformis</name>
    <dbReference type="NCBI Taxonomy" id="47236"/>
    <lineage>
        <taxon>Eukaryota</taxon>
        <taxon>Fungi</taxon>
        <taxon>Dikarya</taxon>
        <taxon>Ascomycota</taxon>
        <taxon>Pezizomycotina</taxon>
        <taxon>Orbiliomycetes</taxon>
        <taxon>Orbiliales</taxon>
        <taxon>Orbiliaceae</taxon>
        <taxon>Arthrobotrys</taxon>
    </lineage>
</organism>
<evidence type="ECO:0008006" key="3">
    <source>
        <dbReference type="Google" id="ProtNLM"/>
    </source>
</evidence>
<evidence type="ECO:0000313" key="1">
    <source>
        <dbReference type="EMBL" id="KAK6512499.1"/>
    </source>
</evidence>
<accession>A0AAV9WRE7</accession>
<proteinExistence type="predicted"/>
<dbReference type="AlphaFoldDB" id="A0AAV9WRE7"/>
<name>A0AAV9WRE7_9PEZI</name>
<dbReference type="Proteomes" id="UP001370758">
    <property type="component" value="Unassembled WGS sequence"/>
</dbReference>
<protein>
    <recommendedName>
        <fullName evidence="3">Transposase</fullName>
    </recommendedName>
</protein>
<gene>
    <name evidence="1" type="ORF">TWF481_001383</name>
</gene>